<proteinExistence type="predicted"/>
<protein>
    <submittedName>
        <fullName evidence="2">Uncharacterized protein</fullName>
    </submittedName>
</protein>
<dbReference type="EMBL" id="HBFK01025563">
    <property type="protein sequence ID" value="CAD8749121.1"/>
    <property type="molecule type" value="Transcribed_RNA"/>
</dbReference>
<sequence length="261" mass="28397">MGDERKRSEEKVQQMQKQTDAGFSALYNSLYEWLEEKEAKELETAVRDLKKQFVTAKAAERVEVADRLAVLLEDVDATLEAARRKKRKQPAPPEGGGATEEQHQGYLARGGGAVSAQQMEGGGGPLPGSDFPAQSSLGKPALPAANAGAGGSGMERQNSALVAAWAGGQMNTYASKLRDTVTEKEVAKFLMRYLVVYSDAISALEGAENGEQKLAAYERMEEGVRSMMEQILMVADHHESKTLVWKVLEEMADLEEMAGRS</sequence>
<dbReference type="AlphaFoldDB" id="A0A6U4VK90"/>
<gene>
    <name evidence="3" type="ORF">HAND00432_LOCUS12408</name>
    <name evidence="2" type="ORF">HAND1043_LOCUS15618</name>
</gene>
<accession>A0A6U4VK90</accession>
<evidence type="ECO:0000313" key="3">
    <source>
        <dbReference type="EMBL" id="CAD8957869.1"/>
    </source>
</evidence>
<evidence type="ECO:0000313" key="2">
    <source>
        <dbReference type="EMBL" id="CAD8749121.1"/>
    </source>
</evidence>
<feature type="region of interest" description="Disordered" evidence="1">
    <location>
        <begin position="108"/>
        <end position="153"/>
    </location>
</feature>
<name>A0A6U4VK90_HEMAN</name>
<evidence type="ECO:0000256" key="1">
    <source>
        <dbReference type="SAM" id="MobiDB-lite"/>
    </source>
</evidence>
<dbReference type="EMBL" id="HBFX01020412">
    <property type="protein sequence ID" value="CAD8957869.1"/>
    <property type="molecule type" value="Transcribed_RNA"/>
</dbReference>
<organism evidence="2">
    <name type="scientific">Hemiselmis andersenii</name>
    <name type="common">Cryptophyte alga</name>
    <dbReference type="NCBI Taxonomy" id="464988"/>
    <lineage>
        <taxon>Eukaryota</taxon>
        <taxon>Cryptophyceae</taxon>
        <taxon>Cryptomonadales</taxon>
        <taxon>Hemiselmidaceae</taxon>
        <taxon>Hemiselmis</taxon>
    </lineage>
</organism>
<feature type="region of interest" description="Disordered" evidence="1">
    <location>
        <begin position="82"/>
        <end position="101"/>
    </location>
</feature>
<reference evidence="2" key="1">
    <citation type="submission" date="2021-01" db="EMBL/GenBank/DDBJ databases">
        <authorList>
            <person name="Corre E."/>
            <person name="Pelletier E."/>
            <person name="Niang G."/>
            <person name="Scheremetjew M."/>
            <person name="Finn R."/>
            <person name="Kale V."/>
            <person name="Holt S."/>
            <person name="Cochrane G."/>
            <person name="Meng A."/>
            <person name="Brown T."/>
            <person name="Cohen L."/>
        </authorList>
    </citation>
    <scope>NUCLEOTIDE SEQUENCE</scope>
    <source>
        <strain evidence="2">CCMP441</strain>
        <strain evidence="3">CCMP644</strain>
    </source>
</reference>
<feature type="compositionally biased region" description="Low complexity" evidence="1">
    <location>
        <begin position="137"/>
        <end position="147"/>
    </location>
</feature>